<sequence length="282" mass="32620">MALDKQINPYSADTALSDGRLRQAQLKMLAMLEVVDAICLKHGLDYWLDAGTLLGAIRHQGFIPWDDDMDISMPRTSYEEFLRIAPQELPEHIWLQTIHTDPGYFNMATPLKIRDRSSRYIEKHEQGNEPYVQGIFIDVFVYDCMPEDPKRRKRYKFWAKKISRFLSSKYGVVNIGHHAKIYKVLGKLIPKSILEFSLRNIIHKANASGSPYLGRGYNCVGKNLLHQEDIYPLKQAQFETGSFNIPNHAEEILTQQFGDYLSLPPKEQQIMRHCKELIPNLN</sequence>
<dbReference type="OrthoDB" id="9786100at2"/>
<accession>G9EIR1</accession>
<gene>
    <name evidence="2" type="ORF">LDG_5067</name>
</gene>
<name>G9EIR1_9GAMM</name>
<protein>
    <recommendedName>
        <fullName evidence="1">LicD/FKTN/FKRP nucleotidyltransferase domain-containing protein</fullName>
    </recommendedName>
</protein>
<dbReference type="InterPro" id="IPR052942">
    <property type="entry name" value="LPS_cholinephosphotransferase"/>
</dbReference>
<dbReference type="PANTHER" id="PTHR43404:SF2">
    <property type="entry name" value="LIPOPOLYSACCHARIDE CHOLINEPHOSPHOTRANSFERASE LICD"/>
    <property type="match status" value="1"/>
</dbReference>
<dbReference type="eggNOG" id="COG3475">
    <property type="taxonomic scope" value="Bacteria"/>
</dbReference>
<keyword evidence="3" id="KW-1185">Reference proteome</keyword>
<dbReference type="HOGENOM" id="CLU_075543_1_0_6"/>
<dbReference type="Pfam" id="PF04991">
    <property type="entry name" value="LicD"/>
    <property type="match status" value="1"/>
</dbReference>
<dbReference type="EMBL" id="JH413793">
    <property type="protein sequence ID" value="EHL32829.1"/>
    <property type="molecule type" value="Genomic_DNA"/>
</dbReference>
<dbReference type="InterPro" id="IPR007074">
    <property type="entry name" value="LicD/FKTN/FKRP_NTP_transf"/>
</dbReference>
<evidence type="ECO:0000313" key="2">
    <source>
        <dbReference type="EMBL" id="EHL32829.1"/>
    </source>
</evidence>
<evidence type="ECO:0000259" key="1">
    <source>
        <dbReference type="Pfam" id="PF04991"/>
    </source>
</evidence>
<organism evidence="2 3">
    <name type="scientific">Legionella drancourtii LLAP12</name>
    <dbReference type="NCBI Taxonomy" id="658187"/>
    <lineage>
        <taxon>Bacteria</taxon>
        <taxon>Pseudomonadati</taxon>
        <taxon>Pseudomonadota</taxon>
        <taxon>Gammaproteobacteria</taxon>
        <taxon>Legionellales</taxon>
        <taxon>Legionellaceae</taxon>
        <taxon>Legionella</taxon>
    </lineage>
</organism>
<dbReference type="AlphaFoldDB" id="G9EIR1"/>
<reference evidence="2 3" key="1">
    <citation type="journal article" date="2011" name="BMC Genomics">
        <title>Insight into cross-talk between intra-amoebal pathogens.</title>
        <authorList>
            <person name="Gimenez G."/>
            <person name="Bertelli C."/>
            <person name="Moliner C."/>
            <person name="Robert C."/>
            <person name="Raoult D."/>
            <person name="Fournier P.E."/>
            <person name="Greub G."/>
        </authorList>
    </citation>
    <scope>NUCLEOTIDE SEQUENCE [LARGE SCALE GENOMIC DNA]</scope>
    <source>
        <strain evidence="2 3">LLAP12</strain>
    </source>
</reference>
<evidence type="ECO:0000313" key="3">
    <source>
        <dbReference type="Proteomes" id="UP000002770"/>
    </source>
</evidence>
<dbReference type="STRING" id="658187.LDG_5067"/>
<dbReference type="InParanoid" id="G9EIR1"/>
<feature type="domain" description="LicD/FKTN/FKRP nucleotidyltransferase" evidence="1">
    <location>
        <begin position="39"/>
        <end position="258"/>
    </location>
</feature>
<dbReference type="PANTHER" id="PTHR43404">
    <property type="entry name" value="LIPOPOLYSACCHARIDE CHOLINEPHOSPHOTRANSFERASE LICD"/>
    <property type="match status" value="1"/>
</dbReference>
<dbReference type="RefSeq" id="WP_006869058.1">
    <property type="nucleotide sequence ID" value="NZ_JH413793.1"/>
</dbReference>
<dbReference type="Proteomes" id="UP000002770">
    <property type="component" value="Unassembled WGS sequence"/>
</dbReference>
<dbReference type="GO" id="GO:0009100">
    <property type="term" value="P:glycoprotein metabolic process"/>
    <property type="evidence" value="ECO:0007669"/>
    <property type="project" value="UniProtKB-ARBA"/>
</dbReference>
<proteinExistence type="predicted"/>